<dbReference type="Gene3D" id="3.40.50.300">
    <property type="entry name" value="P-loop containing nucleotide triphosphate hydrolases"/>
    <property type="match status" value="1"/>
</dbReference>
<organism evidence="2 3">
    <name type="scientific">Absicoccus intestinalis</name>
    <dbReference type="NCBI Taxonomy" id="2926319"/>
    <lineage>
        <taxon>Bacteria</taxon>
        <taxon>Bacillati</taxon>
        <taxon>Bacillota</taxon>
        <taxon>Erysipelotrichia</taxon>
        <taxon>Erysipelotrichales</taxon>
        <taxon>Erysipelotrichaceae</taxon>
        <taxon>Absicoccus</taxon>
    </lineage>
</organism>
<dbReference type="NCBIfam" id="NF006745">
    <property type="entry name" value="PRK09270.1-4"/>
    <property type="match status" value="1"/>
</dbReference>
<evidence type="ECO:0000259" key="1">
    <source>
        <dbReference type="Pfam" id="PF00485"/>
    </source>
</evidence>
<gene>
    <name evidence="2" type="ORF">MOZ64_10145</name>
</gene>
<dbReference type="EMBL" id="JALBUS010000020">
    <property type="protein sequence ID" value="MDX8418192.1"/>
    <property type="molecule type" value="Genomic_DNA"/>
</dbReference>
<feature type="domain" description="Phosphoribulokinase/uridine kinase" evidence="1">
    <location>
        <begin position="45"/>
        <end position="192"/>
    </location>
</feature>
<keyword evidence="2" id="KW-0418">Kinase</keyword>
<dbReference type="InterPro" id="IPR006083">
    <property type="entry name" value="PRK/URK"/>
</dbReference>
<dbReference type="Pfam" id="PF00485">
    <property type="entry name" value="PRK"/>
    <property type="match status" value="1"/>
</dbReference>
<dbReference type="InterPro" id="IPR027417">
    <property type="entry name" value="P-loop_NTPase"/>
</dbReference>
<sequence>MTIIQFDWMVNGLPVHAQYDQNDIETIWKPWIQSLESRSGKTIVFLAAPPGAGKSTLMFLFEHLSSHIQGLGMDGFHYPNHYLETHTTKRNGKSLLLRSIKGGPETFDVDALFEKIKQMKTQDVLWPIYDRQIHDVINDQIHVTKDIIIIEGNYLLLDQKPWNKLYSLCDTSMLLQEDANILKQRLIQRKIQGGLGKAEAIKFYEKSDKYNIEVVSHHSFRADINLYIENGRFYRMG</sequence>
<proteinExistence type="predicted"/>
<dbReference type="PANTHER" id="PTHR10285">
    <property type="entry name" value="URIDINE KINASE"/>
    <property type="match status" value="1"/>
</dbReference>
<comment type="caution">
    <text evidence="2">The sequence shown here is derived from an EMBL/GenBank/DDBJ whole genome shotgun (WGS) entry which is preliminary data.</text>
</comment>
<dbReference type="RefSeq" id="WP_320326443.1">
    <property type="nucleotide sequence ID" value="NZ_JALBUS010000020.1"/>
</dbReference>
<keyword evidence="2" id="KW-0808">Transferase</keyword>
<accession>A0ABU4WNP7</accession>
<keyword evidence="3" id="KW-1185">Reference proteome</keyword>
<evidence type="ECO:0000313" key="3">
    <source>
        <dbReference type="Proteomes" id="UP001285244"/>
    </source>
</evidence>
<name>A0ABU4WNP7_9FIRM</name>
<protein>
    <submittedName>
        <fullName evidence="2">Nucleoside/nucleotide kinase family protein</fullName>
    </submittedName>
</protein>
<evidence type="ECO:0000313" key="2">
    <source>
        <dbReference type="EMBL" id="MDX8418192.1"/>
    </source>
</evidence>
<dbReference type="SUPFAM" id="SSF52540">
    <property type="entry name" value="P-loop containing nucleoside triphosphate hydrolases"/>
    <property type="match status" value="1"/>
</dbReference>
<dbReference type="GO" id="GO:0016301">
    <property type="term" value="F:kinase activity"/>
    <property type="evidence" value="ECO:0007669"/>
    <property type="project" value="UniProtKB-KW"/>
</dbReference>
<reference evidence="2 3" key="1">
    <citation type="submission" date="2022-03" db="EMBL/GenBank/DDBJ databases">
        <title>Novel taxa within the pig intestine.</title>
        <authorList>
            <person name="Wylensek D."/>
            <person name="Bishof K."/>
            <person name="Afrizal A."/>
            <person name="Clavel T."/>
        </authorList>
    </citation>
    <scope>NUCLEOTIDE SEQUENCE [LARGE SCALE GENOMIC DNA]</scope>
    <source>
        <strain evidence="2 3">Cla-KB-P134</strain>
    </source>
</reference>
<dbReference type="Proteomes" id="UP001285244">
    <property type="component" value="Unassembled WGS sequence"/>
</dbReference>